<evidence type="ECO:0000256" key="9">
    <source>
        <dbReference type="ARBA" id="ARBA00023277"/>
    </source>
</evidence>
<evidence type="ECO:0000256" key="8">
    <source>
        <dbReference type="ARBA" id="ARBA00022842"/>
    </source>
</evidence>
<organism evidence="10 11">
    <name type="scientific">Gluconacetobacter sacchari DSM 12717</name>
    <dbReference type="NCBI Taxonomy" id="1307940"/>
    <lineage>
        <taxon>Bacteria</taxon>
        <taxon>Pseudomonadati</taxon>
        <taxon>Pseudomonadota</taxon>
        <taxon>Alphaproteobacteria</taxon>
        <taxon>Acetobacterales</taxon>
        <taxon>Acetobacteraceae</taxon>
        <taxon>Gluconacetobacter</taxon>
    </lineage>
</organism>
<sequence>MPMPTETLPRLAVFDMDGTLLDSLPDLAASADRLLTGYGLPGIAPDLVRAMVGDGVAALVRRLLDHAGPAAAHIDAQQAVARYMADYTPRSTEQSRLFPGTDHALETLRARGWRLAVCTNKPVAAARRIIDALGLEGVFDAIGGGDSFPARKPDPIHLLGTIRQAHGTPPRAVMVGDHHNDIAAAEGAGVRAIFARWGYGRPDMEAGATAGGDSMTEIPHLADQLLPA</sequence>
<comment type="pathway">
    <text evidence="3">Organic acid metabolism; glycolate biosynthesis; glycolate from 2-phosphoglycolate: step 1/1.</text>
</comment>
<comment type="cofactor">
    <cofactor evidence="2">
        <name>Mg(2+)</name>
        <dbReference type="ChEBI" id="CHEBI:18420"/>
    </cofactor>
</comment>
<comment type="catalytic activity">
    <reaction evidence="1">
        <text>2-phosphoglycolate + H2O = glycolate + phosphate</text>
        <dbReference type="Rhea" id="RHEA:14369"/>
        <dbReference type="ChEBI" id="CHEBI:15377"/>
        <dbReference type="ChEBI" id="CHEBI:29805"/>
        <dbReference type="ChEBI" id="CHEBI:43474"/>
        <dbReference type="ChEBI" id="CHEBI:58033"/>
        <dbReference type="EC" id="3.1.3.18"/>
    </reaction>
</comment>
<evidence type="ECO:0000313" key="11">
    <source>
        <dbReference type="Proteomes" id="UP001060895"/>
    </source>
</evidence>
<comment type="similarity">
    <text evidence="4">Belongs to the HAD-like hydrolase superfamily. CbbY/CbbZ/Gph/YieH family.</text>
</comment>
<gene>
    <name evidence="10" type="ORF">AA12717_3791</name>
</gene>
<dbReference type="InterPro" id="IPR050155">
    <property type="entry name" value="HAD-like_hydrolase_sf"/>
</dbReference>
<dbReference type="PRINTS" id="PR00413">
    <property type="entry name" value="HADHALOGNASE"/>
</dbReference>
<keyword evidence="9" id="KW-0119">Carbohydrate metabolism</keyword>
<dbReference type="NCBIfam" id="TIGR01549">
    <property type="entry name" value="HAD-SF-IA-v1"/>
    <property type="match status" value="1"/>
</dbReference>
<dbReference type="InterPro" id="IPR041492">
    <property type="entry name" value="HAD_2"/>
</dbReference>
<dbReference type="InterPro" id="IPR023198">
    <property type="entry name" value="PGP-like_dom2"/>
</dbReference>
<keyword evidence="7" id="KW-0378">Hydrolase</keyword>
<dbReference type="SFLD" id="SFLDG01129">
    <property type="entry name" value="C1.5:_HAD__Beta-PGM__Phosphata"/>
    <property type="match status" value="1"/>
</dbReference>
<keyword evidence="11" id="KW-1185">Reference proteome</keyword>
<comment type="caution">
    <text evidence="10">The sequence shown here is derived from an EMBL/GenBank/DDBJ whole genome shotgun (WGS) entry which is preliminary data.</text>
</comment>
<dbReference type="PANTHER" id="PTHR43434">
    <property type="entry name" value="PHOSPHOGLYCOLATE PHOSPHATASE"/>
    <property type="match status" value="1"/>
</dbReference>
<evidence type="ECO:0000256" key="7">
    <source>
        <dbReference type="ARBA" id="ARBA00022801"/>
    </source>
</evidence>
<dbReference type="SFLD" id="SFLDS00003">
    <property type="entry name" value="Haloacid_Dehalogenase"/>
    <property type="match status" value="1"/>
</dbReference>
<dbReference type="InterPro" id="IPR023214">
    <property type="entry name" value="HAD_sf"/>
</dbReference>
<dbReference type="EC" id="3.1.3.18" evidence="5"/>
<dbReference type="SUPFAM" id="SSF56784">
    <property type="entry name" value="HAD-like"/>
    <property type="match status" value="1"/>
</dbReference>
<accession>A0ABQ0PCU1</accession>
<dbReference type="InterPro" id="IPR037512">
    <property type="entry name" value="PGPase_prok"/>
</dbReference>
<proteinExistence type="inferred from homology"/>
<evidence type="ECO:0000256" key="4">
    <source>
        <dbReference type="ARBA" id="ARBA00006171"/>
    </source>
</evidence>
<dbReference type="PANTHER" id="PTHR43434:SF1">
    <property type="entry name" value="PHOSPHOGLYCOLATE PHOSPHATASE"/>
    <property type="match status" value="1"/>
</dbReference>
<evidence type="ECO:0000256" key="2">
    <source>
        <dbReference type="ARBA" id="ARBA00001946"/>
    </source>
</evidence>
<name>A0ABQ0PCU1_9PROT</name>
<dbReference type="InterPro" id="IPR036412">
    <property type="entry name" value="HAD-like_sf"/>
</dbReference>
<evidence type="ECO:0000256" key="5">
    <source>
        <dbReference type="ARBA" id="ARBA00013078"/>
    </source>
</evidence>
<evidence type="ECO:0000313" key="10">
    <source>
        <dbReference type="EMBL" id="GBQ31507.1"/>
    </source>
</evidence>
<dbReference type="Proteomes" id="UP001060895">
    <property type="component" value="Unassembled WGS sequence"/>
</dbReference>
<dbReference type="Gene3D" id="3.40.50.1000">
    <property type="entry name" value="HAD superfamily/HAD-like"/>
    <property type="match status" value="1"/>
</dbReference>
<evidence type="ECO:0000256" key="3">
    <source>
        <dbReference type="ARBA" id="ARBA00004818"/>
    </source>
</evidence>
<reference evidence="10" key="1">
    <citation type="submission" date="2013-04" db="EMBL/GenBank/DDBJ databases">
        <title>The genome sequencing project of 58 acetic acid bacteria.</title>
        <authorList>
            <person name="Okamoto-Kainuma A."/>
            <person name="Ishikawa M."/>
            <person name="Umino S."/>
            <person name="Koizumi Y."/>
            <person name="Shiwa Y."/>
            <person name="Yoshikawa H."/>
            <person name="Matsutani M."/>
            <person name="Matsushita K."/>
        </authorList>
    </citation>
    <scope>NUCLEOTIDE SEQUENCE</scope>
    <source>
        <strain evidence="10">DSM 12717</strain>
    </source>
</reference>
<keyword evidence="8" id="KW-0460">Magnesium</keyword>
<protein>
    <recommendedName>
        <fullName evidence="5">phosphoglycolate phosphatase</fullName>
        <ecNumber evidence="5">3.1.3.18</ecNumber>
    </recommendedName>
</protein>
<keyword evidence="6" id="KW-0479">Metal-binding</keyword>
<dbReference type="Pfam" id="PF13419">
    <property type="entry name" value="HAD_2"/>
    <property type="match status" value="1"/>
</dbReference>
<dbReference type="Gene3D" id="1.10.150.240">
    <property type="entry name" value="Putative phosphatase, domain 2"/>
    <property type="match status" value="1"/>
</dbReference>
<dbReference type="InterPro" id="IPR006439">
    <property type="entry name" value="HAD-SF_hydro_IA"/>
</dbReference>
<evidence type="ECO:0000256" key="6">
    <source>
        <dbReference type="ARBA" id="ARBA00022723"/>
    </source>
</evidence>
<dbReference type="EMBL" id="BAQP01000446">
    <property type="protein sequence ID" value="GBQ31507.1"/>
    <property type="molecule type" value="Genomic_DNA"/>
</dbReference>
<dbReference type="NCBIfam" id="TIGR01449">
    <property type="entry name" value="PGP_bact"/>
    <property type="match status" value="1"/>
</dbReference>
<evidence type="ECO:0000256" key="1">
    <source>
        <dbReference type="ARBA" id="ARBA00000830"/>
    </source>
</evidence>